<name>G5APK9_HETGA</name>
<dbReference type="EMBL" id="JH166382">
    <property type="protein sequence ID" value="EHA98969.1"/>
    <property type="molecule type" value="Genomic_DNA"/>
</dbReference>
<organism evidence="1 2">
    <name type="scientific">Heterocephalus glaber</name>
    <name type="common">Naked mole rat</name>
    <dbReference type="NCBI Taxonomy" id="10181"/>
    <lineage>
        <taxon>Eukaryota</taxon>
        <taxon>Metazoa</taxon>
        <taxon>Chordata</taxon>
        <taxon>Craniata</taxon>
        <taxon>Vertebrata</taxon>
        <taxon>Euteleostomi</taxon>
        <taxon>Mammalia</taxon>
        <taxon>Eutheria</taxon>
        <taxon>Euarchontoglires</taxon>
        <taxon>Glires</taxon>
        <taxon>Rodentia</taxon>
        <taxon>Hystricomorpha</taxon>
        <taxon>Bathyergidae</taxon>
        <taxon>Heterocephalus</taxon>
    </lineage>
</organism>
<dbReference type="InParanoid" id="G5APK9"/>
<dbReference type="Proteomes" id="UP000006813">
    <property type="component" value="Unassembled WGS sequence"/>
</dbReference>
<protein>
    <submittedName>
        <fullName evidence="1">Uncharacterized protein</fullName>
    </submittedName>
</protein>
<evidence type="ECO:0000313" key="2">
    <source>
        <dbReference type="Proteomes" id="UP000006813"/>
    </source>
</evidence>
<evidence type="ECO:0000313" key="1">
    <source>
        <dbReference type="EMBL" id="EHA98969.1"/>
    </source>
</evidence>
<gene>
    <name evidence="1" type="ORF">GW7_00939</name>
</gene>
<dbReference type="AlphaFoldDB" id="G5APK9"/>
<accession>G5APK9</accession>
<sequence length="65" mass="7238">MVRREMLIALAEKKYETSLEEQNQQKTGKGLQLGFWEESGPSTMASPSQLTSSSFPQSISFKLIG</sequence>
<reference evidence="1 2" key="1">
    <citation type="journal article" date="2011" name="Nature">
        <title>Genome sequencing reveals insights into physiology and longevity of the naked mole rat.</title>
        <authorList>
            <person name="Kim E.B."/>
            <person name="Fang X."/>
            <person name="Fushan A.A."/>
            <person name="Huang Z."/>
            <person name="Lobanov A.V."/>
            <person name="Han L."/>
            <person name="Marino S.M."/>
            <person name="Sun X."/>
            <person name="Turanov A.A."/>
            <person name="Yang P."/>
            <person name="Yim S.H."/>
            <person name="Zhao X."/>
            <person name="Kasaikina M.V."/>
            <person name="Stoletzki N."/>
            <person name="Peng C."/>
            <person name="Polak P."/>
            <person name="Xiong Z."/>
            <person name="Kiezun A."/>
            <person name="Zhu Y."/>
            <person name="Chen Y."/>
            <person name="Kryukov G.V."/>
            <person name="Zhang Q."/>
            <person name="Peshkin L."/>
            <person name="Yang L."/>
            <person name="Bronson R.T."/>
            <person name="Buffenstein R."/>
            <person name="Wang B."/>
            <person name="Han C."/>
            <person name="Li Q."/>
            <person name="Chen L."/>
            <person name="Zhao W."/>
            <person name="Sunyaev S.R."/>
            <person name="Park T.J."/>
            <person name="Zhang G."/>
            <person name="Wang J."/>
            <person name="Gladyshev V.N."/>
        </authorList>
    </citation>
    <scope>NUCLEOTIDE SEQUENCE [LARGE SCALE GENOMIC DNA]</scope>
</reference>
<proteinExistence type="predicted"/>